<dbReference type="CDD" id="cd04301">
    <property type="entry name" value="NAT_SF"/>
    <property type="match status" value="1"/>
</dbReference>
<evidence type="ECO:0000313" key="3">
    <source>
        <dbReference type="Proteomes" id="UP001146439"/>
    </source>
</evidence>
<accession>A0A9X3LX01</accession>
<evidence type="ECO:0000313" key="2">
    <source>
        <dbReference type="EMBL" id="MCZ9295454.1"/>
    </source>
</evidence>
<name>A0A9X3LX01_9CORY</name>
<keyword evidence="2" id="KW-0808">Transferase</keyword>
<gene>
    <name evidence="2" type="ORF">L8V22_02620</name>
</gene>
<dbReference type="SUPFAM" id="SSF55729">
    <property type="entry name" value="Acyl-CoA N-acyltransferases (Nat)"/>
    <property type="match status" value="1"/>
</dbReference>
<proteinExistence type="predicted"/>
<dbReference type="Proteomes" id="UP001146439">
    <property type="component" value="Unassembled WGS sequence"/>
</dbReference>
<organism evidence="2 3">
    <name type="scientific">Corynebacterium yonathiae</name>
    <dbReference type="NCBI Taxonomy" id="2913504"/>
    <lineage>
        <taxon>Bacteria</taxon>
        <taxon>Bacillati</taxon>
        <taxon>Actinomycetota</taxon>
        <taxon>Actinomycetes</taxon>
        <taxon>Mycobacteriales</taxon>
        <taxon>Corynebacteriaceae</taxon>
        <taxon>Corynebacterium</taxon>
    </lineage>
</organism>
<dbReference type="GO" id="GO:0016747">
    <property type="term" value="F:acyltransferase activity, transferring groups other than amino-acyl groups"/>
    <property type="evidence" value="ECO:0007669"/>
    <property type="project" value="InterPro"/>
</dbReference>
<dbReference type="EMBL" id="JAKMUZ010000003">
    <property type="protein sequence ID" value="MCZ9295454.1"/>
    <property type="molecule type" value="Genomic_DNA"/>
</dbReference>
<sequence>MPHFISAAPLGQLAALDVHQLYKLRVDVFVHEQRSPYAEIDATDADPRTVHLLAWDTDSHELLGTARVFPAAPADDTALSDATPTNAPTTGAQIGRFALAPAARGTGLGRELLQAAIDLGERMRPGQPLYLEAQAGLVDYYASFGFTPTGETFDDEGVPHQPMSRPAS</sequence>
<dbReference type="InterPro" id="IPR016181">
    <property type="entry name" value="Acyl_CoA_acyltransferase"/>
</dbReference>
<dbReference type="Gene3D" id="3.40.630.30">
    <property type="match status" value="1"/>
</dbReference>
<dbReference type="InterPro" id="IPR000182">
    <property type="entry name" value="GNAT_dom"/>
</dbReference>
<dbReference type="RefSeq" id="WP_238801397.1">
    <property type="nucleotide sequence ID" value="NZ_JAKMUZ010000003.1"/>
</dbReference>
<protein>
    <submittedName>
        <fullName evidence="2">GNAT family N-acetyltransferase</fullName>
        <ecNumber evidence="2">2.3.1.-</ecNumber>
    </submittedName>
</protein>
<evidence type="ECO:0000259" key="1">
    <source>
        <dbReference type="PROSITE" id="PS51186"/>
    </source>
</evidence>
<dbReference type="AlphaFoldDB" id="A0A9X3LX01"/>
<dbReference type="EC" id="2.3.1.-" evidence="2"/>
<dbReference type="Pfam" id="PF13673">
    <property type="entry name" value="Acetyltransf_10"/>
    <property type="match status" value="1"/>
</dbReference>
<comment type="caution">
    <text evidence="2">The sequence shown here is derived from an EMBL/GenBank/DDBJ whole genome shotgun (WGS) entry which is preliminary data.</text>
</comment>
<feature type="domain" description="N-acetyltransferase" evidence="1">
    <location>
        <begin position="8"/>
        <end position="168"/>
    </location>
</feature>
<keyword evidence="2" id="KW-0012">Acyltransferase</keyword>
<dbReference type="PROSITE" id="PS51186">
    <property type="entry name" value="GNAT"/>
    <property type="match status" value="1"/>
</dbReference>
<reference evidence="2" key="1">
    <citation type="submission" date="2022-02" db="EMBL/GenBank/DDBJ databases">
        <title>Corynebacterium sp. from urogenital microbiome.</title>
        <authorList>
            <person name="Cappelli E.A."/>
            <person name="Ribeiro T.G."/>
            <person name="Peixe L."/>
        </authorList>
    </citation>
    <scope>NUCLEOTIDE SEQUENCE</scope>
    <source>
        <strain evidence="2">C21Ua_68</strain>
    </source>
</reference>